<dbReference type="OrthoDB" id="6713444at2"/>
<feature type="transmembrane region" description="Helical" evidence="2">
    <location>
        <begin position="209"/>
        <end position="230"/>
    </location>
</feature>
<evidence type="ECO:0000256" key="2">
    <source>
        <dbReference type="SAM" id="Phobius"/>
    </source>
</evidence>
<evidence type="ECO:0000256" key="1">
    <source>
        <dbReference type="SAM" id="Coils"/>
    </source>
</evidence>
<proteinExistence type="predicted"/>
<name>A0A1A7R9I4_9GAMM</name>
<dbReference type="RefSeq" id="WP_067767808.1">
    <property type="nucleotide sequence ID" value="NZ_LZDS01000030.1"/>
</dbReference>
<comment type="caution">
    <text evidence="3">The sequence shown here is derived from an EMBL/GenBank/DDBJ whole genome shotgun (WGS) entry which is preliminary data.</text>
</comment>
<organism evidence="3 4">
    <name type="scientific">Acinetobacter gandensis</name>
    <dbReference type="NCBI Taxonomy" id="1443941"/>
    <lineage>
        <taxon>Bacteria</taxon>
        <taxon>Pseudomonadati</taxon>
        <taxon>Pseudomonadota</taxon>
        <taxon>Gammaproteobacteria</taxon>
        <taxon>Moraxellales</taxon>
        <taxon>Moraxellaceae</taxon>
        <taxon>Acinetobacter</taxon>
    </lineage>
</organism>
<sequence length="321" mass="36572">MESEPSNVIIEYLHENLDFVSDLISSSSMTDEGIAPTLNKAIELRDSLRYFLSTTIKEDLNLLRNDGLYIPLLTRSINLGSYTDLFDRNKGILHGKIDLINSYLDELNNIYKEANTYVSLYKNIYQRNNKIISDAISELKEKIQSVEAAKLAIESNATDKFFVELSEKYEEEYELNNEHFRNTLFITVCCTILSIAYAFNIPIVDINWAVFISVKFLILAVGITLCTLFLRRAAHAKKLHEKAYQTHVEINAYPLFIRSLEKSDQQEITKELALRYFGNNIDQTQNDKIGDLVQDQLSAGTELVRASAEMVKAKNGKGDAE</sequence>
<keyword evidence="4" id="KW-1185">Reference proteome</keyword>
<evidence type="ECO:0000313" key="3">
    <source>
        <dbReference type="EMBL" id="OBX27387.1"/>
    </source>
</evidence>
<feature type="transmembrane region" description="Helical" evidence="2">
    <location>
        <begin position="184"/>
        <end position="203"/>
    </location>
</feature>
<keyword evidence="2" id="KW-0472">Membrane</keyword>
<protein>
    <submittedName>
        <fullName evidence="3">Uncharacterized protein</fullName>
    </submittedName>
</protein>
<dbReference type="Proteomes" id="UP000185753">
    <property type="component" value="Unassembled WGS sequence"/>
</dbReference>
<dbReference type="EMBL" id="LZDS01000030">
    <property type="protein sequence ID" value="OBX27387.1"/>
    <property type="molecule type" value="Genomic_DNA"/>
</dbReference>
<reference evidence="4" key="1">
    <citation type="submission" date="2016-06" db="EMBL/GenBank/DDBJ databases">
        <authorList>
            <person name="Radolfova-Krizova L."/>
            <person name="Nemec A."/>
        </authorList>
    </citation>
    <scope>NUCLEOTIDE SEQUENCE [LARGE SCALE GENOMIC DNA]</scope>
    <source>
        <strain evidence="4">ANC 4275</strain>
    </source>
</reference>
<keyword evidence="2" id="KW-1133">Transmembrane helix</keyword>
<accession>A0A1A7R9I4</accession>
<evidence type="ECO:0000313" key="4">
    <source>
        <dbReference type="Proteomes" id="UP000185753"/>
    </source>
</evidence>
<dbReference type="AlphaFoldDB" id="A0A1A7R9I4"/>
<keyword evidence="1" id="KW-0175">Coiled coil</keyword>
<feature type="coiled-coil region" evidence="1">
    <location>
        <begin position="129"/>
        <end position="156"/>
    </location>
</feature>
<gene>
    <name evidence="3" type="ORF">A9J31_10790</name>
</gene>
<keyword evidence="2" id="KW-0812">Transmembrane</keyword>